<protein>
    <recommendedName>
        <fullName evidence="7">FAD/NAD(P)-binding domain-containing protein</fullName>
    </recommendedName>
</protein>
<evidence type="ECO:0000256" key="3">
    <source>
        <dbReference type="ARBA" id="ARBA00022827"/>
    </source>
</evidence>
<keyword evidence="6" id="KW-1185">Reference proteome</keyword>
<keyword evidence="4" id="KW-0560">Oxidoreductase</keyword>
<evidence type="ECO:0000313" key="6">
    <source>
        <dbReference type="Proteomes" id="UP000815677"/>
    </source>
</evidence>
<accession>A0ABQ0M1Z6</accession>
<keyword evidence="3" id="KW-0274">FAD</keyword>
<keyword evidence="2" id="KW-0285">Flavoprotein</keyword>
<dbReference type="PRINTS" id="PR00411">
    <property type="entry name" value="PNDRDTASEI"/>
</dbReference>
<name>A0ABQ0M1Z6_MYCCL</name>
<dbReference type="PANTHER" id="PTHR23023">
    <property type="entry name" value="DIMETHYLANILINE MONOOXYGENASE"/>
    <property type="match status" value="1"/>
</dbReference>
<comment type="similarity">
    <text evidence="1">Belongs to the FMO family.</text>
</comment>
<proteinExistence type="inferred from homology"/>
<gene>
    <name evidence="5" type="ORF">MCHLO_13907</name>
</gene>
<dbReference type="Gene3D" id="3.50.50.60">
    <property type="entry name" value="FAD/NAD(P)-binding domain"/>
    <property type="match status" value="2"/>
</dbReference>
<evidence type="ECO:0000256" key="4">
    <source>
        <dbReference type="ARBA" id="ARBA00023002"/>
    </source>
</evidence>
<dbReference type="InterPro" id="IPR050346">
    <property type="entry name" value="FMO-like"/>
</dbReference>
<evidence type="ECO:0008006" key="7">
    <source>
        <dbReference type="Google" id="ProtNLM"/>
    </source>
</evidence>
<evidence type="ECO:0000256" key="2">
    <source>
        <dbReference type="ARBA" id="ARBA00022630"/>
    </source>
</evidence>
<organism evidence="5 6">
    <name type="scientific">Mycena chlorophos</name>
    <name type="common">Agaric fungus</name>
    <name type="synonym">Agaricus chlorophos</name>
    <dbReference type="NCBI Taxonomy" id="658473"/>
    <lineage>
        <taxon>Eukaryota</taxon>
        <taxon>Fungi</taxon>
        <taxon>Dikarya</taxon>
        <taxon>Basidiomycota</taxon>
        <taxon>Agaricomycotina</taxon>
        <taxon>Agaricomycetes</taxon>
        <taxon>Agaricomycetidae</taxon>
        <taxon>Agaricales</taxon>
        <taxon>Marasmiineae</taxon>
        <taxon>Mycenaceae</taxon>
        <taxon>Mycena</taxon>
    </lineage>
</organism>
<reference evidence="5" key="1">
    <citation type="submission" date="2014-09" db="EMBL/GenBank/DDBJ databases">
        <title>Genome sequence of the luminous mushroom Mycena chlorophos for searching fungal bioluminescence genes.</title>
        <authorList>
            <person name="Tanaka Y."/>
            <person name="Kasuga D."/>
            <person name="Oba Y."/>
            <person name="Hase S."/>
            <person name="Sato K."/>
            <person name="Oba Y."/>
            <person name="Sakakibara Y."/>
        </authorList>
    </citation>
    <scope>NUCLEOTIDE SEQUENCE</scope>
</reference>
<dbReference type="EMBL" id="DF849449">
    <property type="protein sequence ID" value="GAT57358.1"/>
    <property type="molecule type" value="Genomic_DNA"/>
</dbReference>
<dbReference type="InterPro" id="IPR036188">
    <property type="entry name" value="FAD/NAD-bd_sf"/>
</dbReference>
<evidence type="ECO:0000256" key="1">
    <source>
        <dbReference type="ARBA" id="ARBA00009183"/>
    </source>
</evidence>
<dbReference type="Proteomes" id="UP000815677">
    <property type="component" value="Unassembled WGS sequence"/>
</dbReference>
<dbReference type="InterPro" id="IPR020946">
    <property type="entry name" value="Flavin_mOase-like"/>
</dbReference>
<dbReference type="Pfam" id="PF00743">
    <property type="entry name" value="FMO-like"/>
    <property type="match status" value="1"/>
</dbReference>
<sequence length="583" mass="65637">MATVAVLGSGIAGLITAHVLSNDGFDVRVLTRDRTAGGQWATERIYPGLQLNTVHGEFAYSALPMPPPADASKTGGRLSAQDLNPYMENYAAKFLEGKIEYRKEIRGVSRNGDGKWEVVVDDIEWGVSEVRKFDKIVLCTGGTCNGWIPPALEPLHWLKARILHSAQFGATFGDILHDTRNGEPVVVIGGGKSAQDISALLANRGRNVTIVYEKTDSFNAVPQPIPDRLRRGRSLAIFSPYPNPRSKLERFLHTTKLGGKIVRGMWNLMDSLSFKTMGVPKDSPLRLTYSNWWTTQFNDEGIPRNDGFHRLVMADKIRVVAPVRMTGYSAECEDEDKGYSEVLLSNGEKLKARVIVLCTGYQSTWDGLLDEQTAESIGLHRHRVEPDPNEVDEWASYTSLANPPSPHPDNQHWASSIYKGIVPAKNILERDFAINGAVYNINNGYTDEVIAHWISAYFLRDKLKLPPTPEAALAHTDRDARWFRKRWPSLDVTKNEAQVSWFAFLAWPQYCDELMEDMYLRSYRSGRNWLTWAFSVIDIRELATMHQERAALRNSKRTGGSWLVILSSELASTRARRYTSLRP</sequence>
<dbReference type="SUPFAM" id="SSF51905">
    <property type="entry name" value="FAD/NAD(P)-binding domain"/>
    <property type="match status" value="2"/>
</dbReference>
<evidence type="ECO:0000313" key="5">
    <source>
        <dbReference type="EMBL" id="GAT57358.1"/>
    </source>
</evidence>